<sequence>MESRNNGDIRMSEQVTGKRKFFDIGGDKNIEDSFETGCVKRNKVDGDELVGSEIFEVQFQTLLNRRLPVGKPTERNEKPMLERPWIEESTGSSKAVLLSQAAQSPFGLLNGDEVG</sequence>
<evidence type="ECO:0000313" key="2">
    <source>
        <dbReference type="Proteomes" id="UP000325315"/>
    </source>
</evidence>
<comment type="caution">
    <text evidence="1">The sequence shown here is derived from an EMBL/GenBank/DDBJ whole genome shotgun (WGS) entry which is preliminary data.</text>
</comment>
<dbReference type="AlphaFoldDB" id="A0A5B6WK45"/>
<organism evidence="1 2">
    <name type="scientific">Gossypium australe</name>
    <dbReference type="NCBI Taxonomy" id="47621"/>
    <lineage>
        <taxon>Eukaryota</taxon>
        <taxon>Viridiplantae</taxon>
        <taxon>Streptophyta</taxon>
        <taxon>Embryophyta</taxon>
        <taxon>Tracheophyta</taxon>
        <taxon>Spermatophyta</taxon>
        <taxon>Magnoliopsida</taxon>
        <taxon>eudicotyledons</taxon>
        <taxon>Gunneridae</taxon>
        <taxon>Pentapetalae</taxon>
        <taxon>rosids</taxon>
        <taxon>malvids</taxon>
        <taxon>Malvales</taxon>
        <taxon>Malvaceae</taxon>
        <taxon>Malvoideae</taxon>
        <taxon>Gossypium</taxon>
    </lineage>
</organism>
<reference evidence="2" key="1">
    <citation type="journal article" date="2019" name="Plant Biotechnol. J.">
        <title>Genome sequencing of the Australian wild diploid species Gossypium australe highlights disease resistance and delayed gland morphogenesis.</title>
        <authorList>
            <person name="Cai Y."/>
            <person name="Cai X."/>
            <person name="Wang Q."/>
            <person name="Wang P."/>
            <person name="Zhang Y."/>
            <person name="Cai C."/>
            <person name="Xu Y."/>
            <person name="Wang K."/>
            <person name="Zhou Z."/>
            <person name="Wang C."/>
            <person name="Geng S."/>
            <person name="Li B."/>
            <person name="Dong Q."/>
            <person name="Hou Y."/>
            <person name="Wang H."/>
            <person name="Ai P."/>
            <person name="Liu Z."/>
            <person name="Yi F."/>
            <person name="Sun M."/>
            <person name="An G."/>
            <person name="Cheng J."/>
            <person name="Zhang Y."/>
            <person name="Shi Q."/>
            <person name="Xie Y."/>
            <person name="Shi X."/>
            <person name="Chang Y."/>
            <person name="Huang F."/>
            <person name="Chen Y."/>
            <person name="Hong S."/>
            <person name="Mi L."/>
            <person name="Sun Q."/>
            <person name="Zhang L."/>
            <person name="Zhou B."/>
            <person name="Peng R."/>
            <person name="Zhang X."/>
            <person name="Liu F."/>
        </authorList>
    </citation>
    <scope>NUCLEOTIDE SEQUENCE [LARGE SCALE GENOMIC DNA]</scope>
    <source>
        <strain evidence="2">cv. PA1801</strain>
    </source>
</reference>
<dbReference type="Proteomes" id="UP000325315">
    <property type="component" value="Unassembled WGS sequence"/>
</dbReference>
<keyword evidence="2" id="KW-1185">Reference proteome</keyword>
<dbReference type="OrthoDB" id="997544at2759"/>
<accession>A0A5B6WK45</accession>
<dbReference type="EMBL" id="SMMG02000003">
    <property type="protein sequence ID" value="KAA3481202.1"/>
    <property type="molecule type" value="Genomic_DNA"/>
</dbReference>
<evidence type="ECO:0000313" key="1">
    <source>
        <dbReference type="EMBL" id="KAA3481202.1"/>
    </source>
</evidence>
<proteinExistence type="predicted"/>
<gene>
    <name evidence="1" type="ORF">EPI10_021584</name>
</gene>
<protein>
    <submittedName>
        <fullName evidence="1">Zinc finger, CCHC-type-like protein</fullName>
    </submittedName>
</protein>
<name>A0A5B6WK45_9ROSI</name>